<dbReference type="Pfam" id="PF01423">
    <property type="entry name" value="LSM"/>
    <property type="match status" value="1"/>
</dbReference>
<comment type="caution">
    <text evidence="8">The sequence shown here is derived from an EMBL/GenBank/DDBJ whole genome shotgun (WGS) entry which is preliminary data.</text>
</comment>
<protein>
    <recommendedName>
        <fullName evidence="6">U6 snRNA-associated Sm-like protein LSm1</fullName>
    </recommendedName>
</protein>
<dbReference type="GO" id="GO:0000290">
    <property type="term" value="P:deadenylation-dependent decapping of nuclear-transcribed mRNA"/>
    <property type="evidence" value="ECO:0007669"/>
    <property type="project" value="EnsemblFungi"/>
</dbReference>
<dbReference type="GO" id="GO:0000932">
    <property type="term" value="C:P-body"/>
    <property type="evidence" value="ECO:0007669"/>
    <property type="project" value="UniProtKB-SubCell"/>
</dbReference>
<accession>A0A1U7LVT7</accession>
<keyword evidence="5 6" id="KW-0687">Ribonucleoprotein</keyword>
<evidence type="ECO:0000313" key="8">
    <source>
        <dbReference type="EMBL" id="OLL26790.1"/>
    </source>
</evidence>
<keyword evidence="3 6" id="KW-0507">mRNA processing</keyword>
<evidence type="ECO:0000256" key="2">
    <source>
        <dbReference type="ARBA" id="ARBA00022490"/>
    </source>
</evidence>
<dbReference type="GO" id="GO:1990904">
    <property type="term" value="C:ribonucleoprotein complex"/>
    <property type="evidence" value="ECO:0007669"/>
    <property type="project" value="UniProtKB-KW"/>
</dbReference>
<comment type="function">
    <text evidence="6">Component of the cytoplasmic LSM1-LSM7 complex which is involved in mRNA degradation.</text>
</comment>
<dbReference type="EMBL" id="LXFE01000146">
    <property type="protein sequence ID" value="OLL26790.1"/>
    <property type="molecule type" value="Genomic_DNA"/>
</dbReference>
<dbReference type="SMART" id="SM00651">
    <property type="entry name" value="Sm"/>
    <property type="match status" value="1"/>
</dbReference>
<evidence type="ECO:0000256" key="1">
    <source>
        <dbReference type="ARBA" id="ARBA00006850"/>
    </source>
</evidence>
<dbReference type="STRING" id="1198029.A0A1U7LVT7"/>
<keyword evidence="2 6" id="KW-0963">Cytoplasm</keyword>
<feature type="domain" description="Sm" evidence="7">
    <location>
        <begin position="16"/>
        <end position="91"/>
    </location>
</feature>
<organism evidence="8 9">
    <name type="scientific">Neolecta irregularis (strain DAH-3)</name>
    <dbReference type="NCBI Taxonomy" id="1198029"/>
    <lineage>
        <taxon>Eukaryota</taxon>
        <taxon>Fungi</taxon>
        <taxon>Dikarya</taxon>
        <taxon>Ascomycota</taxon>
        <taxon>Taphrinomycotina</taxon>
        <taxon>Neolectales</taxon>
        <taxon>Neolectaceae</taxon>
        <taxon>Neolecta</taxon>
    </lineage>
</organism>
<dbReference type="SUPFAM" id="SSF50182">
    <property type="entry name" value="Sm-like ribonucleoproteins"/>
    <property type="match status" value="1"/>
</dbReference>
<reference evidence="8 9" key="1">
    <citation type="submission" date="2016-04" db="EMBL/GenBank/DDBJ databases">
        <title>Evolutionary innovation and constraint leading to complex multicellularity in the Ascomycota.</title>
        <authorList>
            <person name="Cisse O."/>
            <person name="Nguyen A."/>
            <person name="Hewitt D.A."/>
            <person name="Jedd G."/>
            <person name="Stajich J.E."/>
        </authorList>
    </citation>
    <scope>NUCLEOTIDE SEQUENCE [LARGE SCALE GENOMIC DNA]</scope>
    <source>
        <strain evidence="8 9">DAH-3</strain>
    </source>
</reference>
<dbReference type="GO" id="GO:0003682">
    <property type="term" value="F:chromatin binding"/>
    <property type="evidence" value="ECO:0007669"/>
    <property type="project" value="EnsemblFungi"/>
</dbReference>
<name>A0A1U7LVT7_NEOID</name>
<dbReference type="InterPro" id="IPR010920">
    <property type="entry name" value="LSM_dom_sf"/>
</dbReference>
<proteinExistence type="inferred from homology"/>
<dbReference type="Proteomes" id="UP000186594">
    <property type="component" value="Unassembled WGS sequence"/>
</dbReference>
<evidence type="ECO:0000313" key="9">
    <source>
        <dbReference type="Proteomes" id="UP000186594"/>
    </source>
</evidence>
<evidence type="ECO:0000256" key="5">
    <source>
        <dbReference type="ARBA" id="ARBA00023274"/>
    </source>
</evidence>
<dbReference type="GO" id="GO:0003729">
    <property type="term" value="F:mRNA binding"/>
    <property type="evidence" value="ECO:0007669"/>
    <property type="project" value="EnsemblFungi"/>
</dbReference>
<dbReference type="GO" id="GO:0005634">
    <property type="term" value="C:nucleus"/>
    <property type="evidence" value="ECO:0007669"/>
    <property type="project" value="EnsemblFungi"/>
</dbReference>
<comment type="similarity">
    <text evidence="1 6">Belongs to the snRNP Sm proteins family.</text>
</comment>
<dbReference type="PROSITE" id="PS52002">
    <property type="entry name" value="SM"/>
    <property type="match status" value="1"/>
</dbReference>
<comment type="subunit">
    <text evidence="6">Component of the heptameric LSM1-LSM7 complex that forms a seven-membered ring structure with a donut shape.</text>
</comment>
<dbReference type="InterPro" id="IPR044642">
    <property type="entry name" value="PTHR15588"/>
</dbReference>
<evidence type="ECO:0000256" key="4">
    <source>
        <dbReference type="ARBA" id="ARBA00022884"/>
    </source>
</evidence>
<dbReference type="PANTHER" id="PTHR15588">
    <property type="entry name" value="LSM1"/>
    <property type="match status" value="1"/>
</dbReference>
<dbReference type="OrthoDB" id="10263346at2759"/>
<dbReference type="CDD" id="cd01728">
    <property type="entry name" value="LSm1"/>
    <property type="match status" value="1"/>
</dbReference>
<dbReference type="AlphaFoldDB" id="A0A1U7LVT7"/>
<sequence>MSSPEISDPALLTFFTTSGSLLDCVDKRLIIVLRDGKTLLGVLRSYDQYANLVLQDTIERLYTETTYADIAKGIYLIRGENVVLLGELVRLSPGTNLLSQDLLKPDEILPKLRRINPKEALAIQNRDQATKARIEKKRNRILASMGFSVDHIEGDDYLLK</sequence>
<keyword evidence="9" id="KW-1185">Reference proteome</keyword>
<dbReference type="GO" id="GO:0006397">
    <property type="term" value="P:mRNA processing"/>
    <property type="evidence" value="ECO:0007669"/>
    <property type="project" value="UniProtKB-UniRule"/>
</dbReference>
<evidence type="ECO:0000256" key="6">
    <source>
        <dbReference type="RuleBase" id="RU365047"/>
    </source>
</evidence>
<dbReference type="InterPro" id="IPR047575">
    <property type="entry name" value="Sm"/>
</dbReference>
<gene>
    <name evidence="6" type="primary">LSM1</name>
    <name evidence="8" type="ORF">NEOLI_002046</name>
</gene>
<evidence type="ECO:0000259" key="7">
    <source>
        <dbReference type="PROSITE" id="PS52002"/>
    </source>
</evidence>
<keyword evidence="4 6" id="KW-0694">RNA-binding</keyword>
<dbReference type="OMA" id="DQFANLM"/>
<dbReference type="InterPro" id="IPR001163">
    <property type="entry name" value="Sm_dom_euk/arc"/>
</dbReference>
<dbReference type="PANTHER" id="PTHR15588:SF8">
    <property type="entry name" value="U6 SNRNA-ASSOCIATED SM-LIKE PROTEIN LSM1"/>
    <property type="match status" value="1"/>
</dbReference>
<comment type="subcellular location">
    <subcellularLocation>
        <location evidence="6">Cytoplasm</location>
    </subcellularLocation>
    <subcellularLocation>
        <location evidence="6">Cytoplasm</location>
        <location evidence="6">P-body</location>
    </subcellularLocation>
</comment>
<dbReference type="GO" id="GO:1990726">
    <property type="term" value="C:Lsm1-7-Pat1 complex"/>
    <property type="evidence" value="ECO:0007669"/>
    <property type="project" value="EnsemblFungi"/>
</dbReference>
<dbReference type="InterPro" id="IPR034104">
    <property type="entry name" value="Lsm1"/>
</dbReference>
<evidence type="ECO:0000256" key="3">
    <source>
        <dbReference type="ARBA" id="ARBA00022664"/>
    </source>
</evidence>
<dbReference type="Gene3D" id="2.30.30.100">
    <property type="match status" value="1"/>
</dbReference>